<evidence type="ECO:0000313" key="3">
    <source>
        <dbReference type="Proteomes" id="UP000006461"/>
    </source>
</evidence>
<keyword evidence="3" id="KW-1185">Reference proteome</keyword>
<accession>I4EYR9</accession>
<dbReference type="HOGENOM" id="CLU_993266_0_0_11"/>
<gene>
    <name evidence="2" type="ordered locus">MODMU_3107</name>
</gene>
<dbReference type="eggNOG" id="ENOG5032U8V">
    <property type="taxonomic scope" value="Bacteria"/>
</dbReference>
<protein>
    <submittedName>
        <fullName evidence="2">Uncharacterized protein</fullName>
    </submittedName>
</protein>
<evidence type="ECO:0000256" key="1">
    <source>
        <dbReference type="SAM" id="MobiDB-lite"/>
    </source>
</evidence>
<dbReference type="AlphaFoldDB" id="I4EYR9"/>
<dbReference type="OrthoDB" id="5188560at2"/>
<reference evidence="2 3" key="1">
    <citation type="journal article" date="2012" name="J. Bacteriol.">
        <title>Genome Sequence of Radiation-Resistant Modestobacter marinus Strain BC501, a Representative Actinobacterium That Thrives on Calcareous Stone Surfaces.</title>
        <authorList>
            <person name="Normand P."/>
            <person name="Gury J."/>
            <person name="Pujic P."/>
            <person name="Chouaia B."/>
            <person name="Crotti E."/>
            <person name="Brusetti L."/>
            <person name="Daffonchio D."/>
            <person name="Vacherie B."/>
            <person name="Barbe V."/>
            <person name="Medigue C."/>
            <person name="Calteau A."/>
            <person name="Ghodhbane-Gtari F."/>
            <person name="Essoussi I."/>
            <person name="Nouioui I."/>
            <person name="Abbassi-Ghozzi I."/>
            <person name="Gtari M."/>
        </authorList>
    </citation>
    <scope>NUCLEOTIDE SEQUENCE [LARGE SCALE GENOMIC DNA]</scope>
    <source>
        <strain evidence="3">BC 501</strain>
    </source>
</reference>
<dbReference type="Proteomes" id="UP000006461">
    <property type="component" value="Chromosome"/>
</dbReference>
<dbReference type="STRING" id="477641.MODMU_3107"/>
<organism evidence="2 3">
    <name type="scientific">Modestobacter italicus (strain DSM 44449 / CECT 9708 / BC 501)</name>
    <dbReference type="NCBI Taxonomy" id="2732864"/>
    <lineage>
        <taxon>Bacteria</taxon>
        <taxon>Bacillati</taxon>
        <taxon>Actinomycetota</taxon>
        <taxon>Actinomycetes</taxon>
        <taxon>Geodermatophilales</taxon>
        <taxon>Geodermatophilaceae</taxon>
        <taxon>Modestobacter</taxon>
    </lineage>
</organism>
<dbReference type="KEGG" id="mmar:MODMU_3107"/>
<feature type="region of interest" description="Disordered" evidence="1">
    <location>
        <begin position="67"/>
        <end position="122"/>
    </location>
</feature>
<name>I4EYR9_MODI5</name>
<proteinExistence type="predicted"/>
<evidence type="ECO:0000313" key="2">
    <source>
        <dbReference type="EMBL" id="CCH88532.1"/>
    </source>
</evidence>
<sequence length="277" mass="28080">MAGRRTDREPCSPQWSQRKMVTLLAGAGLAVAVLAAGAILAVAHAVHPALEHSAAAVPAGSSAAVPIAGTADRTPPEDALAARPMPAVAESAAHPGPVSDRDPGAPIVLPSATSTGPAGVPSGFPHTPEGALAQLAAIDQSALQSGSMDGARAVIQEWAVPDGPTTTSWSGAQAVRTLLDAAGLSGGGSAQFAVVLTPLMGQIKGSVGPDFVVPCVDFELDVTLQQTARGAIADCQRMVWRTDRWLIGPGDEPAVPPSVWPDTDLAISVGYRDLRHG</sequence>
<dbReference type="EMBL" id="FO203431">
    <property type="protein sequence ID" value="CCH88532.1"/>
    <property type="molecule type" value="Genomic_DNA"/>
</dbReference>